<dbReference type="InterPro" id="IPR004839">
    <property type="entry name" value="Aminotransferase_I/II_large"/>
</dbReference>
<dbReference type="InterPro" id="IPR015421">
    <property type="entry name" value="PyrdxlP-dep_Trfase_major"/>
</dbReference>
<dbReference type="GO" id="GO:0030170">
    <property type="term" value="F:pyridoxal phosphate binding"/>
    <property type="evidence" value="ECO:0007669"/>
    <property type="project" value="InterPro"/>
</dbReference>
<keyword evidence="4" id="KW-0663">Pyridoxal phosphate</keyword>
<dbReference type="EMBL" id="QTUA01000001">
    <property type="protein sequence ID" value="REF29747.1"/>
    <property type="molecule type" value="Genomic_DNA"/>
</dbReference>
<comment type="catalytic activity">
    <reaction evidence="5">
        <text>6-carboxyhexanoyl-[ACP] + L-alanine + H(+) = (8S)-8-amino-7-oxononanoate + holo-[ACP] + CO2</text>
        <dbReference type="Rhea" id="RHEA:42288"/>
        <dbReference type="Rhea" id="RHEA-COMP:9685"/>
        <dbReference type="Rhea" id="RHEA-COMP:9955"/>
        <dbReference type="ChEBI" id="CHEBI:15378"/>
        <dbReference type="ChEBI" id="CHEBI:16526"/>
        <dbReference type="ChEBI" id="CHEBI:57972"/>
        <dbReference type="ChEBI" id="CHEBI:64479"/>
        <dbReference type="ChEBI" id="CHEBI:78846"/>
        <dbReference type="ChEBI" id="CHEBI:149468"/>
        <dbReference type="EC" id="2.3.1.47"/>
    </reaction>
</comment>
<dbReference type="EC" id="2.3.1.47" evidence="2"/>
<evidence type="ECO:0000256" key="4">
    <source>
        <dbReference type="ARBA" id="ARBA00022898"/>
    </source>
</evidence>
<dbReference type="Pfam" id="PF00155">
    <property type="entry name" value="Aminotran_1_2"/>
    <property type="match status" value="1"/>
</dbReference>
<dbReference type="SUPFAM" id="SSF53383">
    <property type="entry name" value="PLP-dependent transferases"/>
    <property type="match status" value="1"/>
</dbReference>
<dbReference type="AlphaFoldDB" id="A0A3D9UK98"/>
<comment type="cofactor">
    <cofactor evidence="1">
        <name>pyridoxal 5'-phosphate</name>
        <dbReference type="ChEBI" id="CHEBI:597326"/>
    </cofactor>
</comment>
<keyword evidence="3" id="KW-0808">Transferase</keyword>
<reference evidence="7 8" key="1">
    <citation type="submission" date="2018-08" db="EMBL/GenBank/DDBJ databases">
        <title>Sequencing the genomes of 1000 actinobacteria strains.</title>
        <authorList>
            <person name="Klenk H.-P."/>
        </authorList>
    </citation>
    <scope>NUCLEOTIDE SEQUENCE [LARGE SCALE GENOMIC DNA]</scope>
    <source>
        <strain evidence="7 8">DSM 22967</strain>
    </source>
</reference>
<dbReference type="Gene3D" id="3.40.640.10">
    <property type="entry name" value="Type I PLP-dependent aspartate aminotransferase-like (Major domain)"/>
    <property type="match status" value="1"/>
</dbReference>
<dbReference type="RefSeq" id="WP_115921838.1">
    <property type="nucleotide sequence ID" value="NZ_QTUA01000001.1"/>
</dbReference>
<organism evidence="7 8">
    <name type="scientific">Calidifontibacter indicus</name>
    <dbReference type="NCBI Taxonomy" id="419650"/>
    <lineage>
        <taxon>Bacteria</taxon>
        <taxon>Bacillati</taxon>
        <taxon>Actinomycetota</taxon>
        <taxon>Actinomycetes</taxon>
        <taxon>Micrococcales</taxon>
        <taxon>Dermacoccaceae</taxon>
        <taxon>Calidifontibacter</taxon>
    </lineage>
</organism>
<proteinExistence type="predicted"/>
<evidence type="ECO:0000256" key="5">
    <source>
        <dbReference type="ARBA" id="ARBA00047715"/>
    </source>
</evidence>
<evidence type="ECO:0000256" key="2">
    <source>
        <dbReference type="ARBA" id="ARBA00013187"/>
    </source>
</evidence>
<dbReference type="InterPro" id="IPR015424">
    <property type="entry name" value="PyrdxlP-dep_Trfase"/>
</dbReference>
<comment type="caution">
    <text evidence="7">The sequence shown here is derived from an EMBL/GenBank/DDBJ whole genome shotgun (WGS) entry which is preliminary data.</text>
</comment>
<dbReference type="InterPro" id="IPR050087">
    <property type="entry name" value="AON_synthase_class-II"/>
</dbReference>
<name>A0A3D9UK98_9MICO</name>
<evidence type="ECO:0000256" key="3">
    <source>
        <dbReference type="ARBA" id="ARBA00022679"/>
    </source>
</evidence>
<feature type="domain" description="Aminotransferase class I/classII large" evidence="6">
    <location>
        <begin position="32"/>
        <end position="365"/>
    </location>
</feature>
<dbReference type="PANTHER" id="PTHR13693:SF100">
    <property type="entry name" value="8-AMINO-7-OXONONANOATE SYNTHASE"/>
    <property type="match status" value="1"/>
</dbReference>
<dbReference type="GO" id="GO:0009102">
    <property type="term" value="P:biotin biosynthetic process"/>
    <property type="evidence" value="ECO:0007669"/>
    <property type="project" value="TreeGrafter"/>
</dbReference>
<evidence type="ECO:0000313" key="8">
    <source>
        <dbReference type="Proteomes" id="UP000256253"/>
    </source>
</evidence>
<sequence>MSAFADHLAEAARRREAAGLTRVLSCDHPHGLIDLAGNDYLSLRHDPAVLESATRALQAYGAGAGASRLVTGTWPVHDELEAELATLTNMPAALVFSTGYHVNLSVITALADTDTLVVSDAHNHASLIDAARLARGRVAVVPHLDTAAVEQALRERTEPRALVVVESVFSVLGDAADLVALHALAERYDAMLVVDEAHGIGVVGGRGEGLAAATGLTPSERLVITTSLSKSLATQGGAAMCTPLVREHLVNTARPFIFDTGLAPAAAGAALGALRRFVADPAMVARVRDAAGRIADALGVQRPAGAVLSAPMPGPKQALAAVARAAGAGVRIGCFRPPSTPDGVSRLRLTAHAGLSEADLEHATAVLRTLRA</sequence>
<evidence type="ECO:0000256" key="1">
    <source>
        <dbReference type="ARBA" id="ARBA00001933"/>
    </source>
</evidence>
<evidence type="ECO:0000259" key="6">
    <source>
        <dbReference type="Pfam" id="PF00155"/>
    </source>
</evidence>
<dbReference type="InterPro" id="IPR015422">
    <property type="entry name" value="PyrdxlP-dep_Trfase_small"/>
</dbReference>
<dbReference type="GO" id="GO:0008710">
    <property type="term" value="F:8-amino-7-oxononanoate synthase activity"/>
    <property type="evidence" value="ECO:0007669"/>
    <property type="project" value="UniProtKB-EC"/>
</dbReference>
<dbReference type="Gene3D" id="3.90.1150.10">
    <property type="entry name" value="Aspartate Aminotransferase, domain 1"/>
    <property type="match status" value="1"/>
</dbReference>
<dbReference type="PANTHER" id="PTHR13693">
    <property type="entry name" value="CLASS II AMINOTRANSFERASE/8-AMINO-7-OXONONANOATE SYNTHASE"/>
    <property type="match status" value="1"/>
</dbReference>
<dbReference type="Proteomes" id="UP000256253">
    <property type="component" value="Unassembled WGS sequence"/>
</dbReference>
<protein>
    <recommendedName>
        <fullName evidence="2">8-amino-7-oxononanoate synthase</fullName>
        <ecNumber evidence="2">2.3.1.47</ecNumber>
    </recommendedName>
</protein>
<evidence type="ECO:0000313" key="7">
    <source>
        <dbReference type="EMBL" id="REF29747.1"/>
    </source>
</evidence>
<gene>
    <name evidence="7" type="ORF">DFJ65_0715</name>
</gene>
<keyword evidence="8" id="KW-1185">Reference proteome</keyword>
<dbReference type="OrthoDB" id="9807157at2"/>
<accession>A0A3D9UK98</accession>